<dbReference type="PANTHER" id="PTHR31728:SF5">
    <property type="entry name" value="OS07G0540200 PROTEIN"/>
    <property type="match status" value="1"/>
</dbReference>
<dbReference type="PRINTS" id="PR02051">
    <property type="entry name" value="PROTEINF175"/>
</dbReference>
<gene>
    <name evidence="2" type="ORF">MAR_015651</name>
</gene>
<feature type="compositionally biased region" description="Basic and acidic residues" evidence="1">
    <location>
        <begin position="443"/>
        <end position="459"/>
    </location>
</feature>
<dbReference type="Proteomes" id="UP001164746">
    <property type="component" value="Chromosome 12"/>
</dbReference>
<dbReference type="InterPro" id="IPR023238">
    <property type="entry name" value="FAM175"/>
</dbReference>
<proteinExistence type="predicted"/>
<dbReference type="Pfam" id="PF21125">
    <property type="entry name" value="MPN_2A_DUB_like"/>
    <property type="match status" value="1"/>
</dbReference>
<evidence type="ECO:0000313" key="2">
    <source>
        <dbReference type="EMBL" id="WAR21677.1"/>
    </source>
</evidence>
<sequence>MAVKVTGTILASLLYDNSSSFGNQVGLLLGEVVREVKDTISDSQINNVEVETKIYVYESVAWPNDLIFHDRRGQVDMDEITKLLGDKTRNIVGWYSFRRNSSPKPSFRERLIHASLVKSLNKEGPLFTFLLCSEKTNKPTLSLHKHDHCFLHCVANSVFRKLPETVINLGDTTHTEYRLNASHTVSQTRGTYSSIIRHYEKDGFNPVDQVNKIQTMNGAITQRLNEVEELREMAIMKKLELEHRNRPVEAARGTGSSKTIKQPSVDELLCMDDTDSDVPSPSLVSGHDLMHAVCPDTENYYNVQSDKRDHSHISQPENKPVSKLSTPVVHLRSRSSPVDIVTSQSQVTRTRSRSGDSKSHDAKKTEQCKQDDANEFGNQNFSKSVGKMPADPFDFVNKELKASSKSVDNLTSNRFTGHSKAGNHHTTGRIETRTHSTNKHGASAREDVVNPLYEMKKQVEGTSGVSKNCRKEATSQHLNNDSNKDSSQDTYDMDVSSSPVY</sequence>
<organism evidence="2 3">
    <name type="scientific">Mya arenaria</name>
    <name type="common">Soft-shell clam</name>
    <dbReference type="NCBI Taxonomy" id="6604"/>
    <lineage>
        <taxon>Eukaryota</taxon>
        <taxon>Metazoa</taxon>
        <taxon>Spiralia</taxon>
        <taxon>Lophotrochozoa</taxon>
        <taxon>Mollusca</taxon>
        <taxon>Bivalvia</taxon>
        <taxon>Autobranchia</taxon>
        <taxon>Heteroconchia</taxon>
        <taxon>Euheterodonta</taxon>
        <taxon>Imparidentia</taxon>
        <taxon>Neoheterodontei</taxon>
        <taxon>Myida</taxon>
        <taxon>Myoidea</taxon>
        <taxon>Myidae</taxon>
        <taxon>Mya</taxon>
    </lineage>
</organism>
<dbReference type="PANTHER" id="PTHR31728">
    <property type="entry name" value="ABRAXAS FAMILY MEMBER"/>
    <property type="match status" value="1"/>
</dbReference>
<accession>A0ABY7FJC8</accession>
<name>A0ABY7FJC8_MYAAR</name>
<keyword evidence="3" id="KW-1185">Reference proteome</keyword>
<protein>
    <submittedName>
        <fullName evidence="2">ABRX2-like protein</fullName>
    </submittedName>
</protein>
<evidence type="ECO:0000313" key="3">
    <source>
        <dbReference type="Proteomes" id="UP001164746"/>
    </source>
</evidence>
<reference evidence="2" key="1">
    <citation type="submission" date="2022-11" db="EMBL/GenBank/DDBJ databases">
        <title>Centuries of genome instability and evolution in soft-shell clam transmissible cancer (bioRxiv).</title>
        <authorList>
            <person name="Hart S.F.M."/>
            <person name="Yonemitsu M.A."/>
            <person name="Giersch R.M."/>
            <person name="Beal B.F."/>
            <person name="Arriagada G."/>
            <person name="Davis B.W."/>
            <person name="Ostrander E.A."/>
            <person name="Goff S.P."/>
            <person name="Metzger M.J."/>
        </authorList>
    </citation>
    <scope>NUCLEOTIDE SEQUENCE</scope>
    <source>
        <strain evidence="2">MELC-2E11</strain>
        <tissue evidence="2">Siphon/mantle</tissue>
    </source>
</reference>
<dbReference type="CDD" id="cd23519">
    <property type="entry name" value="Abraxas-like_domain"/>
    <property type="match status" value="1"/>
</dbReference>
<dbReference type="EMBL" id="CP111023">
    <property type="protein sequence ID" value="WAR21677.1"/>
    <property type="molecule type" value="Genomic_DNA"/>
</dbReference>
<evidence type="ECO:0000256" key="1">
    <source>
        <dbReference type="SAM" id="MobiDB-lite"/>
    </source>
</evidence>
<feature type="region of interest" description="Disordered" evidence="1">
    <location>
        <begin position="407"/>
        <end position="501"/>
    </location>
</feature>
<feature type="compositionally biased region" description="Basic and acidic residues" evidence="1">
    <location>
        <begin position="353"/>
        <end position="372"/>
    </location>
</feature>
<feature type="compositionally biased region" description="Polar residues" evidence="1">
    <location>
        <begin position="407"/>
        <end position="416"/>
    </location>
</feature>
<feature type="region of interest" description="Disordered" evidence="1">
    <location>
        <begin position="306"/>
        <end position="376"/>
    </location>
</feature>